<sequence>MSVGSFSELSTEEKQALSQARAYHLRTVQSQLRQLSPVPPFPGPPHRPGVHVTTSHRQGFTHYCTARLWSNEEALYSRAALQRWCGDLHLPHLATNTVVAQGLTRPMATAVPPATAGGLLPRILSGDAGARITAAELKRVEREAIGVFSLSYRHEGPKGRNISARLWTDVVTVASAVAASAGFRAYSLWIDCVSAAAAQRDVPAADYIDWFSVGVAPYLLLPALLVATGRDYRSRTWLRMEEKLSQYGVFCVYALRSAGAIVRLEPGPTELRGPYERIWCLCQSVVRGEYNGLAASYREDYLNLLEWATEFDQRPLNFRGLQRVFGELGPTAFRDTLPIETGSYVVLPLLPRMPWLHGAEAFAGRVEYVAEKDVRPAATAR</sequence>
<dbReference type="KEGG" id="ccp:CHC_T00002679001"/>
<name>R7Q805_CHOCR</name>
<accession>R7Q805</accession>
<dbReference type="Proteomes" id="UP000012073">
    <property type="component" value="Unassembled WGS sequence"/>
</dbReference>
<organism evidence="1 2">
    <name type="scientific">Chondrus crispus</name>
    <name type="common">Carrageen Irish moss</name>
    <name type="synonym">Polymorpha crispa</name>
    <dbReference type="NCBI Taxonomy" id="2769"/>
    <lineage>
        <taxon>Eukaryota</taxon>
        <taxon>Rhodophyta</taxon>
        <taxon>Florideophyceae</taxon>
        <taxon>Rhodymeniophycidae</taxon>
        <taxon>Gigartinales</taxon>
        <taxon>Gigartinaceae</taxon>
        <taxon>Chondrus</taxon>
    </lineage>
</organism>
<dbReference type="GeneID" id="17321693"/>
<evidence type="ECO:0000313" key="2">
    <source>
        <dbReference type="Proteomes" id="UP000012073"/>
    </source>
</evidence>
<dbReference type="AlphaFoldDB" id="R7Q805"/>
<gene>
    <name evidence="1" type="ORF">CHC_T00002679001</name>
</gene>
<protein>
    <submittedName>
        <fullName evidence="1">Uncharacterized protein</fullName>
    </submittedName>
</protein>
<dbReference type="Gramene" id="CDF34169">
    <property type="protein sequence ID" value="CDF34169"/>
    <property type="gene ID" value="CHC_T00002679001"/>
</dbReference>
<proteinExistence type="predicted"/>
<reference evidence="2" key="1">
    <citation type="journal article" date="2013" name="Proc. Natl. Acad. Sci. U.S.A.">
        <title>Genome structure and metabolic features in the red seaweed Chondrus crispus shed light on evolution of the Archaeplastida.</title>
        <authorList>
            <person name="Collen J."/>
            <person name="Porcel B."/>
            <person name="Carre W."/>
            <person name="Ball S.G."/>
            <person name="Chaparro C."/>
            <person name="Tonon T."/>
            <person name="Barbeyron T."/>
            <person name="Michel G."/>
            <person name="Noel B."/>
            <person name="Valentin K."/>
            <person name="Elias M."/>
            <person name="Artiguenave F."/>
            <person name="Arun A."/>
            <person name="Aury J.M."/>
            <person name="Barbosa-Neto J.F."/>
            <person name="Bothwell J.H."/>
            <person name="Bouget F.Y."/>
            <person name="Brillet L."/>
            <person name="Cabello-Hurtado F."/>
            <person name="Capella-Gutierrez S."/>
            <person name="Charrier B."/>
            <person name="Cladiere L."/>
            <person name="Cock J.M."/>
            <person name="Coelho S.M."/>
            <person name="Colleoni C."/>
            <person name="Czjzek M."/>
            <person name="Da Silva C."/>
            <person name="Delage L."/>
            <person name="Denoeud F."/>
            <person name="Deschamps P."/>
            <person name="Dittami S.M."/>
            <person name="Gabaldon T."/>
            <person name="Gachon C.M."/>
            <person name="Groisillier A."/>
            <person name="Herve C."/>
            <person name="Jabbari K."/>
            <person name="Katinka M."/>
            <person name="Kloareg B."/>
            <person name="Kowalczyk N."/>
            <person name="Labadie K."/>
            <person name="Leblanc C."/>
            <person name="Lopez P.J."/>
            <person name="McLachlan D.H."/>
            <person name="Meslet-Cladiere L."/>
            <person name="Moustafa A."/>
            <person name="Nehr Z."/>
            <person name="Nyvall Collen P."/>
            <person name="Panaud O."/>
            <person name="Partensky F."/>
            <person name="Poulain J."/>
            <person name="Rensing S.A."/>
            <person name="Rousvoal S."/>
            <person name="Samson G."/>
            <person name="Symeonidi A."/>
            <person name="Weissenbach J."/>
            <person name="Zambounis A."/>
            <person name="Wincker P."/>
            <person name="Boyen C."/>
        </authorList>
    </citation>
    <scope>NUCLEOTIDE SEQUENCE [LARGE SCALE GENOMIC DNA]</scope>
    <source>
        <strain evidence="2">cv. Stackhouse</strain>
    </source>
</reference>
<dbReference type="EMBL" id="HG001675">
    <property type="protein sequence ID" value="CDF34169.1"/>
    <property type="molecule type" value="Genomic_DNA"/>
</dbReference>
<evidence type="ECO:0000313" key="1">
    <source>
        <dbReference type="EMBL" id="CDF34169.1"/>
    </source>
</evidence>
<keyword evidence="2" id="KW-1185">Reference proteome</keyword>
<dbReference type="RefSeq" id="XP_005713988.1">
    <property type="nucleotide sequence ID" value="XM_005713931.1"/>
</dbReference>